<dbReference type="InterPro" id="IPR014710">
    <property type="entry name" value="RmlC-like_jellyroll"/>
</dbReference>
<evidence type="ECO:0000313" key="4">
    <source>
        <dbReference type="Proteomes" id="UP000682843"/>
    </source>
</evidence>
<feature type="domain" description="Cupin type-2" evidence="2">
    <location>
        <begin position="77"/>
        <end position="143"/>
    </location>
</feature>
<sequence>MQLTQLTHLLATTCHDDLGRVVTKRKKGTAMTSNTIRAAIIDHPADVGYAVTSWGERARTRIPASSTSGPFVLMDYYAPAGFGPPRHIHRADDEFFIVQSGTIAVWSETESHVAKPGDVVILPKRIAHAWRSYGEDEVHLHVIVSPGDFECFFREIEKSGLAITDVGKLSAIAELAEIDIIGPPLSDADMATILNAAQHSMPEKRSPVSPESPDFWDRLREA</sequence>
<dbReference type="RefSeq" id="WP_211912040.1">
    <property type="nucleotide sequence ID" value="NZ_CP036498.1"/>
</dbReference>
<evidence type="ECO:0000259" key="2">
    <source>
        <dbReference type="Pfam" id="PF07883"/>
    </source>
</evidence>
<name>A0ABX8A4F8_9BRAD</name>
<reference evidence="3 4" key="1">
    <citation type="submission" date="2019-02" db="EMBL/GenBank/DDBJ databases">
        <title>Emended description of the genus Rhodopseudomonas and description of Rhodopseudomonas albus sp. nov., a non-phototrophic, heavy-metal-tolerant bacterium isolated from garden soil.</title>
        <authorList>
            <person name="Bao Z."/>
            <person name="Cao W.W."/>
            <person name="Sato Y."/>
            <person name="Nishizawa T."/>
            <person name="Zhao J."/>
            <person name="Guo Y."/>
            <person name="Ohta H."/>
        </authorList>
    </citation>
    <scope>NUCLEOTIDE SEQUENCE [LARGE SCALE GENOMIC DNA]</scope>
    <source>
        <strain evidence="3 4">SK50-23</strain>
    </source>
</reference>
<dbReference type="PANTHER" id="PTHR36440:SF1">
    <property type="entry name" value="PUTATIVE (AFU_ORTHOLOGUE AFUA_8G07350)-RELATED"/>
    <property type="match status" value="1"/>
</dbReference>
<accession>A0ABX8A4F8</accession>
<dbReference type="InterPro" id="IPR053146">
    <property type="entry name" value="QDO-like"/>
</dbReference>
<dbReference type="SUPFAM" id="SSF51182">
    <property type="entry name" value="RmlC-like cupins"/>
    <property type="match status" value="1"/>
</dbReference>
<dbReference type="InterPro" id="IPR013096">
    <property type="entry name" value="Cupin_2"/>
</dbReference>
<feature type="region of interest" description="Disordered" evidence="1">
    <location>
        <begin position="199"/>
        <end position="222"/>
    </location>
</feature>
<proteinExistence type="predicted"/>
<dbReference type="Proteomes" id="UP000682843">
    <property type="component" value="Chromosome"/>
</dbReference>
<dbReference type="PANTHER" id="PTHR36440">
    <property type="entry name" value="PUTATIVE (AFU_ORTHOLOGUE AFUA_8G07350)-RELATED"/>
    <property type="match status" value="1"/>
</dbReference>
<organism evidence="3 4">
    <name type="scientific">Tardiphaga alba</name>
    <dbReference type="NCBI Taxonomy" id="340268"/>
    <lineage>
        <taxon>Bacteria</taxon>
        <taxon>Pseudomonadati</taxon>
        <taxon>Pseudomonadota</taxon>
        <taxon>Alphaproteobacteria</taxon>
        <taxon>Hyphomicrobiales</taxon>
        <taxon>Nitrobacteraceae</taxon>
        <taxon>Tardiphaga</taxon>
    </lineage>
</organism>
<dbReference type="Pfam" id="PF07883">
    <property type="entry name" value="Cupin_2"/>
    <property type="match status" value="1"/>
</dbReference>
<keyword evidence="4" id="KW-1185">Reference proteome</keyword>
<evidence type="ECO:0000313" key="3">
    <source>
        <dbReference type="EMBL" id="QUS38503.1"/>
    </source>
</evidence>
<protein>
    <submittedName>
        <fullName evidence="3">Cupin domain-containing protein</fullName>
    </submittedName>
</protein>
<dbReference type="EMBL" id="CP036498">
    <property type="protein sequence ID" value="QUS38503.1"/>
    <property type="molecule type" value="Genomic_DNA"/>
</dbReference>
<gene>
    <name evidence="3" type="ORF">RPMA_06400</name>
</gene>
<evidence type="ECO:0000256" key="1">
    <source>
        <dbReference type="SAM" id="MobiDB-lite"/>
    </source>
</evidence>
<dbReference type="InterPro" id="IPR011051">
    <property type="entry name" value="RmlC_Cupin_sf"/>
</dbReference>
<dbReference type="Gene3D" id="2.60.120.10">
    <property type="entry name" value="Jelly Rolls"/>
    <property type="match status" value="1"/>
</dbReference>